<proteinExistence type="predicted"/>
<comment type="caution">
    <text evidence="1">The sequence shown here is derived from an EMBL/GenBank/DDBJ whole genome shotgun (WGS) entry which is preliminary data.</text>
</comment>
<name>A0A1Q5T4Z1_9BACL</name>
<evidence type="ECO:0000313" key="1">
    <source>
        <dbReference type="EMBL" id="OKO95303.1"/>
    </source>
</evidence>
<dbReference type="Pfam" id="PF10752">
    <property type="entry name" value="DUF2533"/>
    <property type="match status" value="1"/>
</dbReference>
<protein>
    <recommendedName>
        <fullName evidence="3">DUF2533 domain-containing protein</fullName>
    </recommendedName>
</protein>
<dbReference type="EMBL" id="MQMG01000008">
    <property type="protein sequence ID" value="OKO95303.1"/>
    <property type="molecule type" value="Genomic_DNA"/>
</dbReference>
<gene>
    <name evidence="1" type="ORF">BRO54_0944</name>
</gene>
<evidence type="ECO:0008006" key="3">
    <source>
        <dbReference type="Google" id="ProtNLM"/>
    </source>
</evidence>
<sequence>MSEVHHAITAHVQKQHTILKQFAMLDAERERLIDEAVERCRRGEPFTVDGINEVTKRMNELAKSGLVPARRCVTPEMVREYVNRLEGKERS</sequence>
<dbReference type="RefSeq" id="WP_013145452.1">
    <property type="nucleotide sequence ID" value="NZ_MQMG01000008.1"/>
</dbReference>
<dbReference type="InterPro" id="IPR019688">
    <property type="entry name" value="DUF2533"/>
</dbReference>
<reference evidence="1 2" key="1">
    <citation type="submission" date="2016-11" db="EMBL/GenBank/DDBJ databases">
        <authorList>
            <person name="Kadnikov V."/>
            <person name="Nazina T."/>
        </authorList>
    </citation>
    <scope>NUCLEOTIDE SEQUENCE [LARGE SCALE GENOMIC DNA]</scope>
    <source>
        <strain evidence="1 2">1017</strain>
    </source>
</reference>
<dbReference type="AlphaFoldDB" id="A0A1Q5T4Z1"/>
<reference evidence="2" key="2">
    <citation type="submission" date="2017-01" db="EMBL/GenBank/DDBJ databases">
        <title>Genome sequencing and annotation of Geobacillus sp. 1017, a Hydrocarbon-Oxidizing Thermophilic Bacterium Isolated from a Heavy Oil Reservoir (China).</title>
        <authorList>
            <person name="Kadnikov V.V."/>
            <person name="Mardanov A.V."/>
            <person name="Poltaraus A.B."/>
            <person name="Sokolova D.S."/>
            <person name="Semenova E.M."/>
            <person name="Ravin N.V."/>
            <person name="Tourova T.P."/>
            <person name="Nazina T.N."/>
        </authorList>
    </citation>
    <scope>NUCLEOTIDE SEQUENCE [LARGE SCALE GENOMIC DNA]</scope>
    <source>
        <strain evidence="2">1017</strain>
    </source>
</reference>
<evidence type="ECO:0000313" key="2">
    <source>
        <dbReference type="Proteomes" id="UP000186030"/>
    </source>
</evidence>
<dbReference type="Proteomes" id="UP000186030">
    <property type="component" value="Unassembled WGS sequence"/>
</dbReference>
<accession>A0A1Q5T4Z1</accession>
<organism evidence="1 2">
    <name type="scientific">Geobacillus proteiniphilus</name>
    <dbReference type="NCBI Taxonomy" id="860353"/>
    <lineage>
        <taxon>Bacteria</taxon>
        <taxon>Bacillati</taxon>
        <taxon>Bacillota</taxon>
        <taxon>Bacilli</taxon>
        <taxon>Bacillales</taxon>
        <taxon>Anoxybacillaceae</taxon>
        <taxon>Geobacillus</taxon>
    </lineage>
</organism>